<name>A0A9P4M1K9_9PEZI</name>
<dbReference type="Pfam" id="PF13561">
    <property type="entry name" value="adh_short_C2"/>
    <property type="match status" value="1"/>
</dbReference>
<dbReference type="CDD" id="cd05233">
    <property type="entry name" value="SDR_c"/>
    <property type="match status" value="1"/>
</dbReference>
<dbReference type="SUPFAM" id="SSF51735">
    <property type="entry name" value="NAD(P)-binding Rossmann-fold domains"/>
    <property type="match status" value="1"/>
</dbReference>
<accession>A0A9P4M1K9</accession>
<dbReference type="Gene3D" id="3.40.50.720">
    <property type="entry name" value="NAD(P)-binding Rossmann-like Domain"/>
    <property type="match status" value="1"/>
</dbReference>
<comment type="caution">
    <text evidence="4">The sequence shown here is derived from an EMBL/GenBank/DDBJ whole genome shotgun (WGS) entry which is preliminary data.</text>
</comment>
<keyword evidence="2" id="KW-0521">NADP</keyword>
<evidence type="ECO:0000256" key="1">
    <source>
        <dbReference type="ARBA" id="ARBA00006484"/>
    </source>
</evidence>
<comment type="similarity">
    <text evidence="1">Belongs to the short-chain dehydrogenases/reductases (SDR) family.</text>
</comment>
<dbReference type="InterPro" id="IPR020904">
    <property type="entry name" value="Sc_DH/Rdtase_CS"/>
</dbReference>
<dbReference type="PRINTS" id="PR00081">
    <property type="entry name" value="GDHRDH"/>
</dbReference>
<organism evidence="4 5">
    <name type="scientific">Rhizodiscina lignyota</name>
    <dbReference type="NCBI Taxonomy" id="1504668"/>
    <lineage>
        <taxon>Eukaryota</taxon>
        <taxon>Fungi</taxon>
        <taxon>Dikarya</taxon>
        <taxon>Ascomycota</taxon>
        <taxon>Pezizomycotina</taxon>
        <taxon>Dothideomycetes</taxon>
        <taxon>Pleosporomycetidae</taxon>
        <taxon>Aulographales</taxon>
        <taxon>Rhizodiscinaceae</taxon>
        <taxon>Rhizodiscina</taxon>
    </lineage>
</organism>
<dbReference type="Proteomes" id="UP000799772">
    <property type="component" value="Unassembled WGS sequence"/>
</dbReference>
<evidence type="ECO:0000313" key="5">
    <source>
        <dbReference type="Proteomes" id="UP000799772"/>
    </source>
</evidence>
<dbReference type="OrthoDB" id="47007at2759"/>
<proteinExistence type="inferred from homology"/>
<dbReference type="PANTHER" id="PTHR48107:SF16">
    <property type="entry name" value="NADPH-DEPENDENT ALDEHYDE REDUCTASE 1, CHLOROPLASTIC"/>
    <property type="match status" value="1"/>
</dbReference>
<keyword evidence="5" id="KW-1185">Reference proteome</keyword>
<dbReference type="InterPro" id="IPR002347">
    <property type="entry name" value="SDR_fam"/>
</dbReference>
<dbReference type="PRINTS" id="PR00080">
    <property type="entry name" value="SDRFAMILY"/>
</dbReference>
<dbReference type="PROSITE" id="PS00061">
    <property type="entry name" value="ADH_SHORT"/>
    <property type="match status" value="1"/>
</dbReference>
<evidence type="ECO:0000313" key="4">
    <source>
        <dbReference type="EMBL" id="KAF2093580.1"/>
    </source>
</evidence>
<evidence type="ECO:0000256" key="3">
    <source>
        <dbReference type="ARBA" id="ARBA00023002"/>
    </source>
</evidence>
<dbReference type="EMBL" id="ML978137">
    <property type="protein sequence ID" value="KAF2093580.1"/>
    <property type="molecule type" value="Genomic_DNA"/>
</dbReference>
<dbReference type="InterPro" id="IPR036291">
    <property type="entry name" value="NAD(P)-bd_dom_sf"/>
</dbReference>
<protein>
    <submittedName>
        <fullName evidence="4">NAD(P)-binding protein</fullName>
    </submittedName>
</protein>
<dbReference type="AlphaFoldDB" id="A0A9P4M1K9"/>
<dbReference type="FunFam" id="3.40.50.720:FF:000084">
    <property type="entry name" value="Short-chain dehydrogenase reductase"/>
    <property type="match status" value="1"/>
</dbReference>
<reference evidence="4" key="1">
    <citation type="journal article" date="2020" name="Stud. Mycol.">
        <title>101 Dothideomycetes genomes: a test case for predicting lifestyles and emergence of pathogens.</title>
        <authorList>
            <person name="Haridas S."/>
            <person name="Albert R."/>
            <person name="Binder M."/>
            <person name="Bloem J."/>
            <person name="Labutti K."/>
            <person name="Salamov A."/>
            <person name="Andreopoulos B."/>
            <person name="Baker S."/>
            <person name="Barry K."/>
            <person name="Bills G."/>
            <person name="Bluhm B."/>
            <person name="Cannon C."/>
            <person name="Castanera R."/>
            <person name="Culley D."/>
            <person name="Daum C."/>
            <person name="Ezra D."/>
            <person name="Gonzalez J."/>
            <person name="Henrissat B."/>
            <person name="Kuo A."/>
            <person name="Liang C."/>
            <person name="Lipzen A."/>
            <person name="Lutzoni F."/>
            <person name="Magnuson J."/>
            <person name="Mondo S."/>
            <person name="Nolan M."/>
            <person name="Ohm R."/>
            <person name="Pangilinan J."/>
            <person name="Park H.-J."/>
            <person name="Ramirez L."/>
            <person name="Alfaro M."/>
            <person name="Sun H."/>
            <person name="Tritt A."/>
            <person name="Yoshinaga Y."/>
            <person name="Zwiers L.-H."/>
            <person name="Turgeon B."/>
            <person name="Goodwin S."/>
            <person name="Spatafora J."/>
            <person name="Crous P."/>
            <person name="Grigoriev I."/>
        </authorList>
    </citation>
    <scope>NUCLEOTIDE SEQUENCE</scope>
    <source>
        <strain evidence="4">CBS 133067</strain>
    </source>
</reference>
<dbReference type="PANTHER" id="PTHR48107">
    <property type="entry name" value="NADPH-DEPENDENT ALDEHYDE REDUCTASE-LIKE PROTEIN, CHLOROPLASTIC-RELATED"/>
    <property type="match status" value="1"/>
</dbReference>
<keyword evidence="3" id="KW-0560">Oxidoreductase</keyword>
<sequence>MAANELSLAGKVAIVTGSGRTNGIGAAIALALAKRGAAVTVNYVSESSSSKAAEVEKTIKNAGGKVTVIRADIGVPAQAKDLVTKTLSAFNTDKIDILVNNGAAGPYTNMMDAEASEVMDSTFRTNVVGTLNLVQAVVPHMPKGGRIINISSVITKLAIAMPVYGATKAALDFMTVAWAGELGKTHGITVNSIAPGPTTTDMAPPDDHPLAIHLKSLTLAADRFGAPEEIANAVVLVASPLSSWVTGQFISASGGVTNGL</sequence>
<evidence type="ECO:0000256" key="2">
    <source>
        <dbReference type="ARBA" id="ARBA00022857"/>
    </source>
</evidence>
<gene>
    <name evidence="4" type="ORF">NA57DRAFT_81081</name>
</gene>
<dbReference type="GO" id="GO:0016614">
    <property type="term" value="F:oxidoreductase activity, acting on CH-OH group of donors"/>
    <property type="evidence" value="ECO:0007669"/>
    <property type="project" value="UniProtKB-ARBA"/>
</dbReference>